<dbReference type="Pfam" id="PF13650">
    <property type="entry name" value="Asp_protease_2"/>
    <property type="match status" value="1"/>
</dbReference>
<dbReference type="SUPFAM" id="SSF50630">
    <property type="entry name" value="Acid proteases"/>
    <property type="match status" value="1"/>
</dbReference>
<dbReference type="AlphaFoldDB" id="A0A238XT18"/>
<dbReference type="EMBL" id="FZNS01000004">
    <property type="protein sequence ID" value="SNR61862.1"/>
    <property type="molecule type" value="Genomic_DNA"/>
</dbReference>
<dbReference type="PROSITE" id="PS50106">
    <property type="entry name" value="PDZ"/>
    <property type="match status" value="1"/>
</dbReference>
<feature type="domain" description="PDZ" evidence="2">
    <location>
        <begin position="343"/>
        <end position="413"/>
    </location>
</feature>
<accession>A0A238XT18</accession>
<dbReference type="InterPro" id="IPR036034">
    <property type="entry name" value="PDZ_sf"/>
</dbReference>
<dbReference type="GO" id="GO:0004190">
    <property type="term" value="F:aspartic-type endopeptidase activity"/>
    <property type="evidence" value="ECO:0007669"/>
    <property type="project" value="InterPro"/>
</dbReference>
<organism evidence="4 5">
    <name type="scientific">Hymenobacter mucosus</name>
    <dbReference type="NCBI Taxonomy" id="1411120"/>
    <lineage>
        <taxon>Bacteria</taxon>
        <taxon>Pseudomonadati</taxon>
        <taxon>Bacteroidota</taxon>
        <taxon>Cytophagia</taxon>
        <taxon>Cytophagales</taxon>
        <taxon>Hymenobacteraceae</taxon>
        <taxon>Hymenobacter</taxon>
    </lineage>
</organism>
<dbReference type="Gene3D" id="2.30.42.10">
    <property type="match status" value="1"/>
</dbReference>
<reference evidence="5" key="1">
    <citation type="submission" date="2017-06" db="EMBL/GenBank/DDBJ databases">
        <authorList>
            <person name="Varghese N."/>
            <person name="Submissions S."/>
        </authorList>
    </citation>
    <scope>NUCLEOTIDE SEQUENCE [LARGE SCALE GENOMIC DNA]</scope>
    <source>
        <strain evidence="5">DSM 28041</strain>
    </source>
</reference>
<dbReference type="InterPro" id="IPR021109">
    <property type="entry name" value="Peptidase_aspartic_dom_sf"/>
</dbReference>
<gene>
    <name evidence="4" type="ORF">SAMN06269173_104362</name>
</gene>
<feature type="domain" description="Peptidase A2" evidence="3">
    <location>
        <begin position="75"/>
        <end position="111"/>
    </location>
</feature>
<dbReference type="SUPFAM" id="SSF50156">
    <property type="entry name" value="PDZ domain-like"/>
    <property type="match status" value="1"/>
</dbReference>
<dbReference type="Proteomes" id="UP000198310">
    <property type="component" value="Unassembled WGS sequence"/>
</dbReference>
<dbReference type="Gene3D" id="2.40.70.10">
    <property type="entry name" value="Acid Proteases"/>
    <property type="match status" value="2"/>
</dbReference>
<dbReference type="Pfam" id="PF17820">
    <property type="entry name" value="PDZ_6"/>
    <property type="match status" value="1"/>
</dbReference>
<dbReference type="InterPro" id="IPR041489">
    <property type="entry name" value="PDZ_6"/>
</dbReference>
<dbReference type="RefSeq" id="WP_045688981.1">
    <property type="nucleotide sequence ID" value="NZ_FZNS01000004.1"/>
</dbReference>
<keyword evidence="1" id="KW-0378">Hydrolase</keyword>
<evidence type="ECO:0000259" key="2">
    <source>
        <dbReference type="PROSITE" id="PS50106"/>
    </source>
</evidence>
<name>A0A238XT18_9BACT</name>
<sequence>MLLRCALLWLFSLRPWARAPLCLWGLLLVVVAGHAQEKSAPFQFKRPRQEQALVPFFLQRNLIVVQVKLNGQGPFNFLLDTGINSSLITDISLQRQLGLRLGQRFQIAGAGEEAPLEAYQVEGVNVELRGVQADNFSFLVLSEDILNLSGYVGMPIHGLLGSAIFRSFAVEVQPEKEQLVFRHPTRYRRPRSKRWVSIPLEIENSKPYLTVPVVLSDSLTMPLKLVLDTGAGHALSLETTSSPRLRVPPTRLRTQLGRGLSGYINGYLGRVAALRLGRYQVPSLLTSFPDAADVALRTDVYRNGNLGFELLKRFVVIIDYPRNQLLLRPNGLFRDPFEHDMCGLDIMATGENYRRYLLMKVQPHSPAEAAGLRPRDELLSINLLPASQLNLTQVSRMFHSADGRTLLLLVRRENGELFTTTIRLKRQI</sequence>
<proteinExistence type="predicted"/>
<evidence type="ECO:0000256" key="1">
    <source>
        <dbReference type="ARBA" id="ARBA00022801"/>
    </source>
</evidence>
<evidence type="ECO:0000313" key="4">
    <source>
        <dbReference type="EMBL" id="SNR61862.1"/>
    </source>
</evidence>
<dbReference type="GO" id="GO:0006508">
    <property type="term" value="P:proteolysis"/>
    <property type="evidence" value="ECO:0007669"/>
    <property type="project" value="UniProtKB-KW"/>
</dbReference>
<keyword evidence="4" id="KW-0645">Protease</keyword>
<dbReference type="InterPro" id="IPR001995">
    <property type="entry name" value="Peptidase_A2_cat"/>
</dbReference>
<evidence type="ECO:0000259" key="3">
    <source>
        <dbReference type="PROSITE" id="PS50175"/>
    </source>
</evidence>
<protein>
    <submittedName>
        <fullName evidence="4">Aspartyl protease</fullName>
    </submittedName>
</protein>
<evidence type="ECO:0000313" key="5">
    <source>
        <dbReference type="Proteomes" id="UP000198310"/>
    </source>
</evidence>
<dbReference type="InterPro" id="IPR001478">
    <property type="entry name" value="PDZ"/>
</dbReference>
<keyword evidence="5" id="KW-1185">Reference proteome</keyword>
<dbReference type="PROSITE" id="PS50175">
    <property type="entry name" value="ASP_PROT_RETROV"/>
    <property type="match status" value="1"/>
</dbReference>